<feature type="transmembrane region" description="Helical" evidence="7">
    <location>
        <begin position="37"/>
        <end position="57"/>
    </location>
</feature>
<keyword evidence="1 7" id="KW-1003">Cell membrane</keyword>
<dbReference type="EMBL" id="LOED01000002">
    <property type="protein sequence ID" value="KXG78487.1"/>
    <property type="molecule type" value="Genomic_DNA"/>
</dbReference>
<comment type="function">
    <text evidence="7">Essential cell division protein.</text>
</comment>
<dbReference type="STRING" id="520764.AN618_02420"/>
<dbReference type="InterPro" id="IPR007060">
    <property type="entry name" value="FtsL/DivIC"/>
</dbReference>
<protein>
    <recommendedName>
        <fullName evidence="7 8">Cell division protein FtsL</fullName>
    </recommendedName>
</protein>
<dbReference type="AlphaFoldDB" id="A0A140LD62"/>
<evidence type="ECO:0000256" key="1">
    <source>
        <dbReference type="ARBA" id="ARBA00022475"/>
    </source>
</evidence>
<evidence type="ECO:0000256" key="2">
    <source>
        <dbReference type="ARBA" id="ARBA00022618"/>
    </source>
</evidence>
<dbReference type="GO" id="GO:0005886">
    <property type="term" value="C:plasma membrane"/>
    <property type="evidence" value="ECO:0007669"/>
    <property type="project" value="UniProtKB-SubCell"/>
</dbReference>
<dbReference type="Pfam" id="PF04977">
    <property type="entry name" value="DivIC"/>
    <property type="match status" value="1"/>
</dbReference>
<evidence type="ECO:0000256" key="7">
    <source>
        <dbReference type="HAMAP-Rule" id="MF_00910"/>
    </source>
</evidence>
<gene>
    <name evidence="10" type="primary">ftsL_1</name>
    <name evidence="7" type="synonym">ftsL</name>
    <name evidence="10" type="ORF">AN618_02420</name>
</gene>
<evidence type="ECO:0000256" key="6">
    <source>
        <dbReference type="ARBA" id="ARBA00023306"/>
    </source>
</evidence>
<dbReference type="OrthoDB" id="1729832at2"/>
<dbReference type="Proteomes" id="UP000070427">
    <property type="component" value="Unassembled WGS sequence"/>
</dbReference>
<evidence type="ECO:0000256" key="3">
    <source>
        <dbReference type="ARBA" id="ARBA00022692"/>
    </source>
</evidence>
<comment type="similarity">
    <text evidence="7">Belongs to the FtsL family.</text>
</comment>
<sequence>MVVAPKTSYRGMQQYIPRQMEQAKTRPKARAREKGRYILGVVVVTLATLLLLTRYAFIIETQYKVEKLKAEVAKIASENESLKVKIADLKSTERIEKIAKANLKMQEPDDEQIIYLER</sequence>
<keyword evidence="4 7" id="KW-1133">Transmembrane helix</keyword>
<organism evidence="10 11">
    <name type="scientific">Fervidicola ferrireducens</name>
    <dbReference type="NCBI Taxonomy" id="520764"/>
    <lineage>
        <taxon>Bacteria</taxon>
        <taxon>Bacillati</taxon>
        <taxon>Bacillota</taxon>
        <taxon>Clostridia</taxon>
        <taxon>Thermosediminibacterales</taxon>
        <taxon>Thermosediminibacteraceae</taxon>
        <taxon>Fervidicola</taxon>
    </lineage>
</organism>
<keyword evidence="11" id="KW-1185">Reference proteome</keyword>
<dbReference type="NCBIfam" id="TIGR02209">
    <property type="entry name" value="ftsL_broad"/>
    <property type="match status" value="1"/>
</dbReference>
<dbReference type="InterPro" id="IPR011922">
    <property type="entry name" value="Cell_div_FtsL"/>
</dbReference>
<evidence type="ECO:0000256" key="4">
    <source>
        <dbReference type="ARBA" id="ARBA00022989"/>
    </source>
</evidence>
<evidence type="ECO:0000256" key="8">
    <source>
        <dbReference type="NCBIfam" id="TIGR02209"/>
    </source>
</evidence>
<proteinExistence type="inferred from homology"/>
<keyword evidence="9" id="KW-0175">Coiled coil</keyword>
<dbReference type="RefSeq" id="WP_066351077.1">
    <property type="nucleotide sequence ID" value="NZ_LOED01000002.1"/>
</dbReference>
<name>A0A140LD62_9FIRM</name>
<keyword evidence="3 7" id="KW-0812">Transmembrane</keyword>
<evidence type="ECO:0000313" key="11">
    <source>
        <dbReference type="Proteomes" id="UP000070427"/>
    </source>
</evidence>
<evidence type="ECO:0000256" key="9">
    <source>
        <dbReference type="SAM" id="Coils"/>
    </source>
</evidence>
<reference evidence="10 11" key="1">
    <citation type="submission" date="2015-12" db="EMBL/GenBank/DDBJ databases">
        <title>Draft genome sequnece of Fervidicola ferrireducens strain Y170.</title>
        <authorList>
            <person name="Patel B.K."/>
        </authorList>
    </citation>
    <scope>NUCLEOTIDE SEQUENCE [LARGE SCALE GENOMIC DNA]</scope>
    <source>
        <strain evidence="10 11">Y170</strain>
    </source>
</reference>
<comment type="caution">
    <text evidence="10">The sequence shown here is derived from an EMBL/GenBank/DDBJ whole genome shotgun (WGS) entry which is preliminary data.</text>
</comment>
<evidence type="ECO:0000313" key="10">
    <source>
        <dbReference type="EMBL" id="KXG78487.1"/>
    </source>
</evidence>
<feature type="coiled-coil region" evidence="9">
    <location>
        <begin position="65"/>
        <end position="92"/>
    </location>
</feature>
<keyword evidence="5 7" id="KW-0472">Membrane</keyword>
<dbReference type="GO" id="GO:0043093">
    <property type="term" value="P:FtsZ-dependent cytokinesis"/>
    <property type="evidence" value="ECO:0007669"/>
    <property type="project" value="UniProtKB-UniRule"/>
</dbReference>
<dbReference type="HAMAP" id="MF_00910">
    <property type="entry name" value="FtsL"/>
    <property type="match status" value="1"/>
</dbReference>
<dbReference type="InParanoid" id="A0A140LD62"/>
<comment type="subcellular location">
    <subcellularLocation>
        <location evidence="7">Cell membrane</location>
        <topology evidence="7">Single-pass type II membrane protein</topology>
    </subcellularLocation>
    <text evidence="7">Localizes to the division septum where it forms a ring structure.</text>
</comment>
<evidence type="ECO:0000256" key="5">
    <source>
        <dbReference type="ARBA" id="ARBA00023136"/>
    </source>
</evidence>
<accession>A0A140LD62</accession>
<keyword evidence="2 7" id="KW-0132">Cell division</keyword>
<keyword evidence="6 7" id="KW-0131">Cell cycle</keyword>
<dbReference type="GO" id="GO:0032153">
    <property type="term" value="C:cell division site"/>
    <property type="evidence" value="ECO:0007669"/>
    <property type="project" value="UniProtKB-UniRule"/>
</dbReference>